<dbReference type="PANTHER" id="PTHR12203:SF61">
    <property type="entry name" value="CAPSULE PROTEIN"/>
    <property type="match status" value="1"/>
</dbReference>
<keyword evidence="3" id="KW-1185">Reference proteome</keyword>
<evidence type="ECO:0000259" key="1">
    <source>
        <dbReference type="SMART" id="SM00672"/>
    </source>
</evidence>
<dbReference type="OrthoDB" id="541052at2759"/>
<feature type="domain" description="Glycosyl transferase CAP10" evidence="1">
    <location>
        <begin position="242"/>
        <end position="528"/>
    </location>
</feature>
<gene>
    <name evidence="2" type="ORF">K461DRAFT_302781</name>
</gene>
<dbReference type="EMBL" id="ML996095">
    <property type="protein sequence ID" value="KAF2147705.1"/>
    <property type="molecule type" value="Genomic_DNA"/>
</dbReference>
<accession>A0A9P4MBL5</accession>
<dbReference type="Proteomes" id="UP000799439">
    <property type="component" value="Unassembled WGS sequence"/>
</dbReference>
<protein>
    <submittedName>
        <fullName evidence="2">Glycosyltransferase family 90 protein</fullName>
    </submittedName>
</protein>
<dbReference type="PANTHER" id="PTHR12203">
    <property type="entry name" value="KDEL LYS-ASP-GLU-LEU CONTAINING - RELATED"/>
    <property type="match status" value="1"/>
</dbReference>
<proteinExistence type="predicted"/>
<evidence type="ECO:0000313" key="2">
    <source>
        <dbReference type="EMBL" id="KAF2147705.1"/>
    </source>
</evidence>
<sequence>MAVAGRRPRSSVLLTFILILLGLYWLTSRDDSRSSRWIKHPKSTEHPIKLLHEEATQRFEQMIARQSKTFDEAVTEYKRRYKRDPPQGFDKWFEMARVKNSPIIDDFDMILESLEPWLKMKPTTINQLFERAAKGPNLMTIGAHKGHLITAHDNWMGVYMRELLKDVAAELPDFELLMNPLDEPRVLLTKRGDTEIIHWTDESKVSSWDRVEAPCRYRRSGQVPKQIESNVNTDGIPFVANRWAAMDICLNPQFEVQHGFLIAPYSLFTTNSPVPMLSQAKPTTFADILMPSMWYFEHHKANLFKVDATWEEKKTALYWAGSTTGGVMRDNLPGEEERLSHRHRFIKATKQLGRQAYSFLTRQPRTNYWVTYQSNEVMSQLYDTKFTSLVQCEGAHCATANKTYQVTGREESNMAYKYKFLMDLDGNSFSGRFYNFLQSRSCPLKQTIFREWHDERLMPWVHYIPISLGLEDLPETMRYLATTEEGSQIAQKVAKNGREWHDKFLRKDDAAIYLYRLFLEFARLVNPEGKK</sequence>
<dbReference type="SMART" id="SM00672">
    <property type="entry name" value="CAP10"/>
    <property type="match status" value="1"/>
</dbReference>
<name>A0A9P4MBL5_9PEZI</name>
<dbReference type="Pfam" id="PF05686">
    <property type="entry name" value="Glyco_transf_90"/>
    <property type="match status" value="1"/>
</dbReference>
<dbReference type="AlphaFoldDB" id="A0A9P4MBL5"/>
<dbReference type="InterPro" id="IPR051091">
    <property type="entry name" value="O-Glucosyltr/Glycosyltrsf_90"/>
</dbReference>
<comment type="caution">
    <text evidence="2">The sequence shown here is derived from an EMBL/GenBank/DDBJ whole genome shotgun (WGS) entry which is preliminary data.</text>
</comment>
<organism evidence="2 3">
    <name type="scientific">Myriangium duriaei CBS 260.36</name>
    <dbReference type="NCBI Taxonomy" id="1168546"/>
    <lineage>
        <taxon>Eukaryota</taxon>
        <taxon>Fungi</taxon>
        <taxon>Dikarya</taxon>
        <taxon>Ascomycota</taxon>
        <taxon>Pezizomycotina</taxon>
        <taxon>Dothideomycetes</taxon>
        <taxon>Dothideomycetidae</taxon>
        <taxon>Myriangiales</taxon>
        <taxon>Myriangiaceae</taxon>
        <taxon>Myriangium</taxon>
    </lineage>
</organism>
<reference evidence="2" key="1">
    <citation type="journal article" date="2020" name="Stud. Mycol.">
        <title>101 Dothideomycetes genomes: a test case for predicting lifestyles and emergence of pathogens.</title>
        <authorList>
            <person name="Haridas S."/>
            <person name="Albert R."/>
            <person name="Binder M."/>
            <person name="Bloem J."/>
            <person name="Labutti K."/>
            <person name="Salamov A."/>
            <person name="Andreopoulos B."/>
            <person name="Baker S."/>
            <person name="Barry K."/>
            <person name="Bills G."/>
            <person name="Bluhm B."/>
            <person name="Cannon C."/>
            <person name="Castanera R."/>
            <person name="Culley D."/>
            <person name="Daum C."/>
            <person name="Ezra D."/>
            <person name="Gonzalez J."/>
            <person name="Henrissat B."/>
            <person name="Kuo A."/>
            <person name="Liang C."/>
            <person name="Lipzen A."/>
            <person name="Lutzoni F."/>
            <person name="Magnuson J."/>
            <person name="Mondo S."/>
            <person name="Nolan M."/>
            <person name="Ohm R."/>
            <person name="Pangilinan J."/>
            <person name="Park H.-J."/>
            <person name="Ramirez L."/>
            <person name="Alfaro M."/>
            <person name="Sun H."/>
            <person name="Tritt A."/>
            <person name="Yoshinaga Y."/>
            <person name="Zwiers L.-H."/>
            <person name="Turgeon B."/>
            <person name="Goodwin S."/>
            <person name="Spatafora J."/>
            <person name="Crous P."/>
            <person name="Grigoriev I."/>
        </authorList>
    </citation>
    <scope>NUCLEOTIDE SEQUENCE</scope>
    <source>
        <strain evidence="2">CBS 260.36</strain>
    </source>
</reference>
<evidence type="ECO:0000313" key="3">
    <source>
        <dbReference type="Proteomes" id="UP000799439"/>
    </source>
</evidence>
<dbReference type="InterPro" id="IPR006598">
    <property type="entry name" value="CAP10"/>
</dbReference>